<dbReference type="SUPFAM" id="SSF103473">
    <property type="entry name" value="MFS general substrate transporter"/>
    <property type="match status" value="1"/>
</dbReference>
<dbReference type="GO" id="GO:0022857">
    <property type="term" value="F:transmembrane transporter activity"/>
    <property type="evidence" value="ECO:0007669"/>
    <property type="project" value="InterPro"/>
</dbReference>
<feature type="compositionally biased region" description="Basic and acidic residues" evidence="1">
    <location>
        <begin position="135"/>
        <end position="154"/>
    </location>
</feature>
<protein>
    <submittedName>
        <fullName evidence="3">Monocarboxylate transporter 14</fullName>
    </submittedName>
</protein>
<dbReference type="OMA" id="IMCISAV"/>
<dbReference type="Gene3D" id="1.20.1250.20">
    <property type="entry name" value="MFS general substrate transporter like domains"/>
    <property type="match status" value="1"/>
</dbReference>
<proteinExistence type="predicted"/>
<organism evidence="3 4">
    <name type="scientific">Folsomia candida</name>
    <name type="common">Springtail</name>
    <dbReference type="NCBI Taxonomy" id="158441"/>
    <lineage>
        <taxon>Eukaryota</taxon>
        <taxon>Metazoa</taxon>
        <taxon>Ecdysozoa</taxon>
        <taxon>Arthropoda</taxon>
        <taxon>Hexapoda</taxon>
        <taxon>Collembola</taxon>
        <taxon>Entomobryomorpha</taxon>
        <taxon>Isotomoidea</taxon>
        <taxon>Isotomidae</taxon>
        <taxon>Proisotominae</taxon>
        <taxon>Folsomia</taxon>
    </lineage>
</organism>
<dbReference type="Pfam" id="PF07690">
    <property type="entry name" value="MFS_1"/>
    <property type="match status" value="1"/>
</dbReference>
<feature type="compositionally biased region" description="Acidic residues" evidence="1">
    <location>
        <begin position="110"/>
        <end position="134"/>
    </location>
</feature>
<reference evidence="3 4" key="1">
    <citation type="submission" date="2015-12" db="EMBL/GenBank/DDBJ databases">
        <title>The genome of Folsomia candida.</title>
        <authorList>
            <person name="Faddeeva A."/>
            <person name="Derks M.F."/>
            <person name="Anvar Y."/>
            <person name="Smit S."/>
            <person name="Van Straalen N."/>
            <person name="Roelofs D."/>
        </authorList>
    </citation>
    <scope>NUCLEOTIDE SEQUENCE [LARGE SCALE GENOMIC DNA]</scope>
    <source>
        <strain evidence="3 4">VU population</strain>
        <tissue evidence="3">Whole body</tissue>
    </source>
</reference>
<feature type="transmembrane region" description="Helical" evidence="2">
    <location>
        <begin position="675"/>
        <end position="696"/>
    </location>
</feature>
<feature type="transmembrane region" description="Helical" evidence="2">
    <location>
        <begin position="552"/>
        <end position="572"/>
    </location>
</feature>
<feature type="compositionally biased region" description="Polar residues" evidence="1">
    <location>
        <begin position="706"/>
        <end position="720"/>
    </location>
</feature>
<feature type="transmembrane region" description="Helical" evidence="2">
    <location>
        <begin position="422"/>
        <end position="444"/>
    </location>
</feature>
<feature type="transmembrane region" description="Helical" evidence="2">
    <location>
        <begin position="609"/>
        <end position="627"/>
    </location>
</feature>
<keyword evidence="4" id="KW-1185">Reference proteome</keyword>
<feature type="compositionally biased region" description="Polar residues" evidence="1">
    <location>
        <begin position="12"/>
        <end position="29"/>
    </location>
</feature>
<feature type="region of interest" description="Disordered" evidence="1">
    <location>
        <begin position="78"/>
        <end position="190"/>
    </location>
</feature>
<feature type="transmembrane region" description="Helical" evidence="2">
    <location>
        <begin position="291"/>
        <end position="317"/>
    </location>
</feature>
<dbReference type="PANTHER" id="PTHR11360">
    <property type="entry name" value="MONOCARBOXYLATE TRANSPORTER"/>
    <property type="match status" value="1"/>
</dbReference>
<comment type="caution">
    <text evidence="3">The sequence shown here is derived from an EMBL/GenBank/DDBJ whole genome shotgun (WGS) entry which is preliminary data.</text>
</comment>
<feature type="transmembrane region" description="Helical" evidence="2">
    <location>
        <begin position="584"/>
        <end position="603"/>
    </location>
</feature>
<dbReference type="OrthoDB" id="6511608at2759"/>
<keyword evidence="2" id="KW-1133">Transmembrane helix</keyword>
<evidence type="ECO:0000256" key="1">
    <source>
        <dbReference type="SAM" id="MobiDB-lite"/>
    </source>
</evidence>
<dbReference type="AlphaFoldDB" id="A0A226DXR6"/>
<feature type="transmembrane region" description="Helical" evidence="2">
    <location>
        <begin position="363"/>
        <end position="381"/>
    </location>
</feature>
<gene>
    <name evidence="3" type="ORF">Fcan01_14782</name>
</gene>
<feature type="transmembrane region" description="Helical" evidence="2">
    <location>
        <begin position="517"/>
        <end position="537"/>
    </location>
</feature>
<keyword evidence="2" id="KW-0472">Membrane</keyword>
<evidence type="ECO:0000313" key="3">
    <source>
        <dbReference type="EMBL" id="OXA50029.1"/>
    </source>
</evidence>
<feature type="region of interest" description="Disordered" evidence="1">
    <location>
        <begin position="1"/>
        <end position="37"/>
    </location>
</feature>
<evidence type="ECO:0000313" key="4">
    <source>
        <dbReference type="Proteomes" id="UP000198287"/>
    </source>
</evidence>
<feature type="transmembrane region" description="Helical" evidence="2">
    <location>
        <begin position="639"/>
        <end position="663"/>
    </location>
</feature>
<feature type="region of interest" description="Disordered" evidence="1">
    <location>
        <begin position="702"/>
        <end position="786"/>
    </location>
</feature>
<feature type="transmembrane region" description="Helical" evidence="2">
    <location>
        <begin position="450"/>
        <end position="469"/>
    </location>
</feature>
<name>A0A226DXR6_FOLCA</name>
<dbReference type="InterPro" id="IPR036259">
    <property type="entry name" value="MFS_trans_sf"/>
</dbReference>
<accession>A0A226DXR6</accession>
<sequence>MMPNPKKLSHKNPPQTQPATSSQLASTHGESGFPGKNVLFSIDRTFSASSEFYEDSDDQVTLQLKQYKSKEARRREFFEGAEKETNVGPSGFGDIEGNVIGQVDEFPFGQEEDDDDDEEEEDDDEADNIDDDENFEKQQHVHNKGDASSNDHHFHLTNSHTNNDSSSNNEDINNDADVKSGGGGRVHRKKSILRHVHEAKASGGGGGVSINSFNGSAASSSIISDGKMGSSMNGSFNSQFYNNFYSRAARRNDFQRYTRGPYAPLDRCNSTSASSAHSSTLTTHYYPEGGWGYVVLATALFSHSLLCGFLLCGGIFATKALDRFGHELRVESVWLISLSLGVSLLLSPLWVSICKRKSTRLTAVFGGLVVSLGCLFTSFASQFHQLYISYVIFMGVGVGLTRDASGLMVGQYFKRRRDFVESVLVSASGMGIILMTIFMEFALSSIGWRLGLQAITGTLTLTFLLGSCYRSASLYHPQRRAIVHLKNQKRKIKEKEKKNDGPPFLDVESLTSRSMQILLVSCAFTAWGHSPLFHLALECQDEGMEETERLLLYVYIGSGWVLGAWVFGFLAIQKNEECRISKLYLCQVTALLCGVSIIALTNVKEPSGLVTFSWIYGFAMGGYQYMLKALIYEKFRARMFPMAWSFIQSVQGASLILGIPVIGYINTSAGRRKGYFVSAAAIFLGFFIMCISAVGSRQLRRHKSSRSSMKTCETTDSLQSPGMRRISFTFPDEQMSPPRISKEERSSSGSERSMRISRLGSHSHGEQMPKELTRISEEGILDTTNH</sequence>
<keyword evidence="2" id="KW-0812">Transmembrane</keyword>
<dbReference type="InterPro" id="IPR011701">
    <property type="entry name" value="MFS"/>
</dbReference>
<feature type="transmembrane region" description="Helical" evidence="2">
    <location>
        <begin position="387"/>
        <end position="410"/>
    </location>
</feature>
<feature type="compositionally biased region" description="Basic and acidic residues" evidence="1">
    <location>
        <begin position="763"/>
        <end position="777"/>
    </location>
</feature>
<dbReference type="PANTHER" id="PTHR11360:SF251">
    <property type="entry name" value="MAJOR FACILITATOR SUPERFAMILY (MFS) PROFILE DOMAIN-CONTAINING PROTEIN"/>
    <property type="match status" value="1"/>
</dbReference>
<dbReference type="EMBL" id="LNIX01000009">
    <property type="protein sequence ID" value="OXA50029.1"/>
    <property type="molecule type" value="Genomic_DNA"/>
</dbReference>
<dbReference type="InterPro" id="IPR050327">
    <property type="entry name" value="Proton-linked_MCT"/>
</dbReference>
<evidence type="ECO:0000256" key="2">
    <source>
        <dbReference type="SAM" id="Phobius"/>
    </source>
</evidence>
<feature type="compositionally biased region" description="Low complexity" evidence="1">
    <location>
        <begin position="158"/>
        <end position="171"/>
    </location>
</feature>
<feature type="transmembrane region" description="Helical" evidence="2">
    <location>
        <begin position="332"/>
        <end position="351"/>
    </location>
</feature>
<dbReference type="Proteomes" id="UP000198287">
    <property type="component" value="Unassembled WGS sequence"/>
</dbReference>